<accession>A0A401T1I2</accession>
<keyword evidence="1" id="KW-0812">Transmembrane</keyword>
<comment type="caution">
    <text evidence="2">The sequence shown here is derived from an EMBL/GenBank/DDBJ whole genome shotgun (WGS) entry which is preliminary data.</text>
</comment>
<keyword evidence="1" id="KW-0472">Membrane</keyword>
<dbReference type="AlphaFoldDB" id="A0A401T1I2"/>
<evidence type="ECO:0000313" key="3">
    <source>
        <dbReference type="Proteomes" id="UP000287033"/>
    </source>
</evidence>
<dbReference type="EMBL" id="BEZZ01000840">
    <property type="protein sequence ID" value="GCC36490.1"/>
    <property type="molecule type" value="Genomic_DNA"/>
</dbReference>
<proteinExistence type="predicted"/>
<evidence type="ECO:0000313" key="2">
    <source>
        <dbReference type="EMBL" id="GCC36490.1"/>
    </source>
</evidence>
<dbReference type="Proteomes" id="UP000287033">
    <property type="component" value="Unassembled WGS sequence"/>
</dbReference>
<gene>
    <name evidence="2" type="ORF">chiPu_0014984</name>
</gene>
<evidence type="ECO:0000256" key="1">
    <source>
        <dbReference type="SAM" id="Phobius"/>
    </source>
</evidence>
<sequence length="161" mass="17616">MCSTAQHRTTQYEVKLCSRPLPFAGEICHQLESMATSESPLTSVLPGFGGDQATGGFSTVTNTTAPRINEGDAIYYILLVFGFAGAVVVFKMLDNYSTQKSVNKLPFDFFEREKAKKKKFFNFAKDTPGLIVENRAVTRLDSVSSDENVAAQSSSKPVDNV</sequence>
<feature type="transmembrane region" description="Helical" evidence="1">
    <location>
        <begin position="73"/>
        <end position="93"/>
    </location>
</feature>
<keyword evidence="1" id="KW-1133">Transmembrane helix</keyword>
<reference evidence="2 3" key="1">
    <citation type="journal article" date="2018" name="Nat. Ecol. Evol.">
        <title>Shark genomes provide insights into elasmobranch evolution and the origin of vertebrates.</title>
        <authorList>
            <person name="Hara Y"/>
            <person name="Yamaguchi K"/>
            <person name="Onimaru K"/>
            <person name="Kadota M"/>
            <person name="Koyanagi M"/>
            <person name="Keeley SD"/>
            <person name="Tatsumi K"/>
            <person name="Tanaka K"/>
            <person name="Motone F"/>
            <person name="Kageyama Y"/>
            <person name="Nozu R"/>
            <person name="Adachi N"/>
            <person name="Nishimura O"/>
            <person name="Nakagawa R"/>
            <person name="Tanegashima C"/>
            <person name="Kiyatake I"/>
            <person name="Matsumoto R"/>
            <person name="Murakumo K"/>
            <person name="Nishida K"/>
            <person name="Terakita A"/>
            <person name="Kuratani S"/>
            <person name="Sato K"/>
            <person name="Hyodo S Kuraku.S."/>
        </authorList>
    </citation>
    <scope>NUCLEOTIDE SEQUENCE [LARGE SCALE GENOMIC DNA]</scope>
</reference>
<name>A0A401T1I2_CHIPU</name>
<protein>
    <submittedName>
        <fullName evidence="2">Uncharacterized protein</fullName>
    </submittedName>
</protein>
<keyword evidence="3" id="KW-1185">Reference proteome</keyword>
<organism evidence="2 3">
    <name type="scientific">Chiloscyllium punctatum</name>
    <name type="common">Brownbanded bambooshark</name>
    <name type="synonym">Hemiscyllium punctatum</name>
    <dbReference type="NCBI Taxonomy" id="137246"/>
    <lineage>
        <taxon>Eukaryota</taxon>
        <taxon>Metazoa</taxon>
        <taxon>Chordata</taxon>
        <taxon>Craniata</taxon>
        <taxon>Vertebrata</taxon>
        <taxon>Chondrichthyes</taxon>
        <taxon>Elasmobranchii</taxon>
        <taxon>Galeomorphii</taxon>
        <taxon>Galeoidea</taxon>
        <taxon>Orectolobiformes</taxon>
        <taxon>Hemiscylliidae</taxon>
        <taxon>Chiloscyllium</taxon>
    </lineage>
</organism>